<evidence type="ECO:0000259" key="10">
    <source>
        <dbReference type="Pfam" id="PF04091"/>
    </source>
</evidence>
<keyword evidence="5" id="KW-0117">Actin capping</keyword>
<dbReference type="Gene3D" id="3.90.1150.210">
    <property type="entry name" value="F-actin capping protein, beta subunit"/>
    <property type="match status" value="1"/>
</dbReference>
<dbReference type="GO" id="GO:0016020">
    <property type="term" value="C:membrane"/>
    <property type="evidence" value="ECO:0007669"/>
    <property type="project" value="TreeGrafter"/>
</dbReference>
<dbReference type="InterPro" id="IPR042489">
    <property type="entry name" value="CapZ_alpha_1"/>
</dbReference>
<dbReference type="FunFam" id="3.90.1150.210:FF:000003">
    <property type="entry name" value="F-actin-capping protein subunit alpha"/>
    <property type="match status" value="1"/>
</dbReference>
<dbReference type="InterPro" id="IPR037282">
    <property type="entry name" value="CapZ_alpha/beta"/>
</dbReference>
<evidence type="ECO:0000256" key="3">
    <source>
        <dbReference type="ARBA" id="ARBA00017511"/>
    </source>
</evidence>
<keyword evidence="6" id="KW-0268">Exocytosis</keyword>
<evidence type="ECO:0000256" key="1">
    <source>
        <dbReference type="ARBA" id="ARBA00007944"/>
    </source>
</evidence>
<dbReference type="Gene3D" id="1.10.357.30">
    <property type="entry name" value="Exocyst complex subunit Sec15 C-terminal domain, N-terminal subdomain"/>
    <property type="match status" value="1"/>
</dbReference>
<dbReference type="InterPro" id="IPR042045">
    <property type="entry name" value="EXOC6/Sec15_C_dom1"/>
</dbReference>
<dbReference type="EMBL" id="CAJNOQ010003462">
    <property type="protein sequence ID" value="CAF1013652.1"/>
    <property type="molecule type" value="Genomic_DNA"/>
</dbReference>
<dbReference type="GO" id="GO:0006886">
    <property type="term" value="P:intracellular protein transport"/>
    <property type="evidence" value="ECO:0007669"/>
    <property type="project" value="InterPro"/>
</dbReference>
<keyword evidence="8" id="KW-0009">Actin-binding</keyword>
<dbReference type="SUPFAM" id="SSF90096">
    <property type="entry name" value="Subunits of heterodimeric actin filament capping protein Capz"/>
    <property type="match status" value="1"/>
</dbReference>
<dbReference type="GO" id="GO:0000145">
    <property type="term" value="C:exocyst"/>
    <property type="evidence" value="ECO:0007669"/>
    <property type="project" value="TreeGrafter"/>
</dbReference>
<dbReference type="InterPro" id="IPR017865">
    <property type="entry name" value="F-actin_cap_asu_CS"/>
</dbReference>
<dbReference type="PANTHER" id="PTHR12702">
    <property type="entry name" value="SEC15"/>
    <property type="match status" value="1"/>
</dbReference>
<dbReference type="InterPro" id="IPR007225">
    <property type="entry name" value="EXOC6/Sec15"/>
</dbReference>
<dbReference type="Gene3D" id="1.20.58.670">
    <property type="entry name" value="Dsl1p vesicle tethering complex, Tip20p subunit, domain D"/>
    <property type="match status" value="1"/>
</dbReference>
<accession>A0A814HRJ4</accession>
<keyword evidence="4" id="KW-0813">Transport</keyword>
<evidence type="ECO:0000256" key="4">
    <source>
        <dbReference type="ARBA" id="ARBA00022448"/>
    </source>
</evidence>
<reference evidence="12" key="1">
    <citation type="submission" date="2021-02" db="EMBL/GenBank/DDBJ databases">
        <authorList>
            <person name="Nowell W R."/>
        </authorList>
    </citation>
    <scope>NUCLEOTIDE SEQUENCE</scope>
</reference>
<dbReference type="OrthoDB" id="10267033at2759"/>
<dbReference type="PANTHER" id="PTHR12702:SF0">
    <property type="entry name" value="EXOCYST COMPLEX COMPONENT 6"/>
    <property type="match status" value="1"/>
</dbReference>
<evidence type="ECO:0000259" key="11">
    <source>
        <dbReference type="Pfam" id="PF20651"/>
    </source>
</evidence>
<sequence>MLTEATIARRFITHAPPGEFNEVFNDVRTLLNDDALVRKSVSKAFAEYNKDQYIPTKIQNSDEECLITEVTDQGDGRFFDPRTRQTFKFDHLRREASEYQPHQPDEQSESWRLAFEKELTDYVKERYPYGACTIVGASDGDTISLAAFIESHKYEPKNFWNGRWRSHWSLSFSKGQSECELKGLVKAQVHYYEDGNVQLVSSKDFNESISIQDEHTMSKEIIKIIKQAEDNYQMNGEALVFDTYLDNILRQLETSDGTQLTSCVRSVFVKNDSNEFLRKLDDRIKYYDLEIEKLCNFQYQNFVKAFHELLQVRKDTTSMKNELVKNNQMMQLAGRSLAEKTESLIKQYNRQSNIQQTIEALSQAFPVFETYRKLQECMEEKKLYPALKLLEQLETKHLVLVKEHRWSELIQQNIAKFRSDIRNESHNELKNFLENVATHADKIGKSAFAQASVRLSIDKRYYMLDEDRRREQQQAQQLNGTNDSTIIDTNITELIDFSPIYKSLHINLFLNLKDEFSKHYQREKRKQAPVIMDTPPKIHESFDAFKKYLQRVTGFFIVEDHVMNTTDGLIDQRFYYDLCEKATQQLLTVLRLAVSKSYNPELMLDMKVVVVLFCAAIKESGFPVTPLLDVIMELRDSYHQLLLTQWGQRCRDTLTKDNYTPLLIEDEEKYQRLLRQFPMRIEATEKMPFPRSLPYSESVPNLFSEIKEFAFVCSKFAEGLNISKTEVDDMIRKPTNLLLTKTLKTCLVELTESNSESQLNFSQLVQICINTLHLENSMPFLDDYIVALVHGNVKQIGLRLQGPSMLKDIRSLVEDRIYDKLNDKIDQCLDIASYDWMMPEAAGVASDYIQTTIQFLKHTFRAFTHLPAQLSQTTCLSACKHISTSLMNILLSQDVKAISPGALQQFSLDLIQCEVFASCIQIPNLDSETLLLCFQDLRQLLDLIMNKEWNAYFLDFGKEDAQFARVTPQAALIVVEKIREGLKRARPFFSRRQQPEKDDKKLLDQVAKDLRNLINDRANS</sequence>
<dbReference type="GO" id="GO:0003779">
    <property type="term" value="F:actin binding"/>
    <property type="evidence" value="ECO:0007669"/>
    <property type="project" value="UniProtKB-KW"/>
</dbReference>
<dbReference type="PRINTS" id="PR00191">
    <property type="entry name" value="FACTINCAPA"/>
</dbReference>
<name>A0A814HRJ4_9BILA</name>
<comment type="caution">
    <text evidence="12">The sequence shown here is derived from an EMBL/GenBank/DDBJ whole genome shotgun (WGS) entry which is preliminary data.</text>
</comment>
<evidence type="ECO:0000256" key="2">
    <source>
        <dbReference type="ARBA" id="ARBA00010479"/>
    </source>
</evidence>
<protein>
    <recommendedName>
        <fullName evidence="3">Exocyst complex component 6</fullName>
    </recommendedName>
    <alternativeName>
        <fullName evidence="9">Exocyst complex component Sec15</fullName>
    </alternativeName>
</protein>
<dbReference type="InterPro" id="IPR048359">
    <property type="entry name" value="EXOC6_Sec15_N"/>
</dbReference>
<proteinExistence type="inferred from homology"/>
<feature type="domain" description="Exocyst complex subunit EXOC6/Sec15 C-terminal" evidence="10">
    <location>
        <begin position="626"/>
        <end position="977"/>
    </location>
</feature>
<keyword evidence="7" id="KW-0175">Coiled coil</keyword>
<gene>
    <name evidence="12" type="ORF">GPM918_LOCUS14400</name>
    <name evidence="13" type="ORF">SRO942_LOCUS14400</name>
</gene>
<evidence type="ECO:0000313" key="12">
    <source>
        <dbReference type="EMBL" id="CAF1013652.1"/>
    </source>
</evidence>
<dbReference type="Pfam" id="PF04091">
    <property type="entry name" value="Sec15_C"/>
    <property type="match status" value="1"/>
</dbReference>
<dbReference type="InterPro" id="IPR042044">
    <property type="entry name" value="EXOC6PINT-1/Sec15/Tip20_C_dom2"/>
</dbReference>
<evidence type="ECO:0000313" key="13">
    <source>
        <dbReference type="EMBL" id="CAF3785101.1"/>
    </source>
</evidence>
<dbReference type="InterPro" id="IPR002189">
    <property type="entry name" value="CapZ_alpha"/>
</dbReference>
<evidence type="ECO:0000256" key="6">
    <source>
        <dbReference type="ARBA" id="ARBA00022483"/>
    </source>
</evidence>
<dbReference type="Proteomes" id="UP000681722">
    <property type="component" value="Unassembled WGS sequence"/>
</dbReference>
<dbReference type="FunFam" id="1.20.58.670:FF:000002">
    <property type="entry name" value="Exocyst complex component"/>
    <property type="match status" value="1"/>
</dbReference>
<dbReference type="EMBL" id="CAJOBC010003462">
    <property type="protein sequence ID" value="CAF3785101.1"/>
    <property type="molecule type" value="Genomic_DNA"/>
</dbReference>
<dbReference type="AlphaFoldDB" id="A0A814HRJ4"/>
<keyword evidence="14" id="KW-1185">Reference proteome</keyword>
<dbReference type="InterPro" id="IPR046361">
    <property type="entry name" value="EXOC6/Sec15_C"/>
</dbReference>
<evidence type="ECO:0000256" key="9">
    <source>
        <dbReference type="ARBA" id="ARBA00082980"/>
    </source>
</evidence>
<dbReference type="Pfam" id="PF01267">
    <property type="entry name" value="F-actin_cap_A"/>
    <property type="match status" value="1"/>
</dbReference>
<comment type="similarity">
    <text evidence="2">Belongs to the F-actin-capping protein alpha subunit family.</text>
</comment>
<dbReference type="GO" id="GO:0051016">
    <property type="term" value="P:barbed-end actin filament capping"/>
    <property type="evidence" value="ECO:0007669"/>
    <property type="project" value="InterPro"/>
</dbReference>
<evidence type="ECO:0000256" key="8">
    <source>
        <dbReference type="ARBA" id="ARBA00023203"/>
    </source>
</evidence>
<dbReference type="InterPro" id="IPR042276">
    <property type="entry name" value="CapZ_alpha/beta_2"/>
</dbReference>
<organism evidence="12 14">
    <name type="scientific">Didymodactylos carnosus</name>
    <dbReference type="NCBI Taxonomy" id="1234261"/>
    <lineage>
        <taxon>Eukaryota</taxon>
        <taxon>Metazoa</taxon>
        <taxon>Spiralia</taxon>
        <taxon>Gnathifera</taxon>
        <taxon>Rotifera</taxon>
        <taxon>Eurotatoria</taxon>
        <taxon>Bdelloidea</taxon>
        <taxon>Philodinida</taxon>
        <taxon>Philodinidae</taxon>
        <taxon>Didymodactylos</taxon>
    </lineage>
</organism>
<dbReference type="Proteomes" id="UP000663829">
    <property type="component" value="Unassembled WGS sequence"/>
</dbReference>
<dbReference type="GO" id="GO:0008290">
    <property type="term" value="C:F-actin capping protein complex"/>
    <property type="evidence" value="ECO:0007669"/>
    <property type="project" value="InterPro"/>
</dbReference>
<comment type="similarity">
    <text evidence="1">Belongs to the SEC15 family.</text>
</comment>
<evidence type="ECO:0000256" key="5">
    <source>
        <dbReference type="ARBA" id="ARBA00022467"/>
    </source>
</evidence>
<feature type="domain" description="Exocyst complex component EXOC6/Sec15 N-terminal" evidence="11">
    <location>
        <begin position="279"/>
        <end position="448"/>
    </location>
</feature>
<dbReference type="Gene3D" id="3.30.1140.60">
    <property type="entry name" value="F-actin capping protein, alpha subunit"/>
    <property type="match status" value="1"/>
</dbReference>
<dbReference type="GO" id="GO:0006893">
    <property type="term" value="P:Golgi to plasma membrane transport"/>
    <property type="evidence" value="ECO:0007669"/>
    <property type="project" value="TreeGrafter"/>
</dbReference>
<dbReference type="PROSITE" id="PS00748">
    <property type="entry name" value="F_ACTIN_CAPPING_A_1"/>
    <property type="match status" value="1"/>
</dbReference>
<evidence type="ECO:0000256" key="7">
    <source>
        <dbReference type="ARBA" id="ARBA00023054"/>
    </source>
</evidence>
<dbReference type="Pfam" id="PF20651">
    <property type="entry name" value="EXOC6_Sec15_N"/>
    <property type="match status" value="1"/>
</dbReference>
<evidence type="ECO:0000313" key="14">
    <source>
        <dbReference type="Proteomes" id="UP000663829"/>
    </source>
</evidence>
<dbReference type="GO" id="GO:0090522">
    <property type="term" value="P:vesicle tethering involved in exocytosis"/>
    <property type="evidence" value="ECO:0007669"/>
    <property type="project" value="InterPro"/>
</dbReference>